<comment type="caution">
    <text evidence="2">The sequence shown here is derived from an EMBL/GenBank/DDBJ whole genome shotgun (WGS) entry which is preliminary data.</text>
</comment>
<dbReference type="PANTHER" id="PTHR34406">
    <property type="entry name" value="PROTEIN YCEI"/>
    <property type="match status" value="1"/>
</dbReference>
<organism evidence="2 3">
    <name type="scientific">Oceanobacter antarcticus</name>
    <dbReference type="NCBI Taxonomy" id="3133425"/>
    <lineage>
        <taxon>Bacteria</taxon>
        <taxon>Pseudomonadati</taxon>
        <taxon>Pseudomonadota</taxon>
        <taxon>Gammaproteobacteria</taxon>
        <taxon>Oceanospirillales</taxon>
        <taxon>Oceanospirillaceae</taxon>
        <taxon>Oceanobacter</taxon>
    </lineage>
</organism>
<dbReference type="SUPFAM" id="SSF101874">
    <property type="entry name" value="YceI-like"/>
    <property type="match status" value="1"/>
</dbReference>
<protein>
    <submittedName>
        <fullName evidence="2">YceI family protein</fullName>
    </submittedName>
</protein>
<dbReference type="Gene3D" id="2.40.128.110">
    <property type="entry name" value="Lipid/polyisoprenoid-binding, YceI-like"/>
    <property type="match status" value="1"/>
</dbReference>
<dbReference type="RefSeq" id="WP_416207229.1">
    <property type="nucleotide sequence ID" value="NZ_JBBKTX010000028.1"/>
</dbReference>
<reference evidence="2 3" key="1">
    <citation type="submission" date="2024-03" db="EMBL/GenBank/DDBJ databases">
        <title>High-quality draft genome sequence of Oceanobacter sp. wDCs-4.</title>
        <authorList>
            <person name="Dong C."/>
        </authorList>
    </citation>
    <scope>NUCLEOTIDE SEQUENCE [LARGE SCALE GENOMIC DNA]</scope>
    <source>
        <strain evidence="3">wDCs-4</strain>
    </source>
</reference>
<proteinExistence type="predicted"/>
<dbReference type="PANTHER" id="PTHR34406:SF1">
    <property type="entry name" value="PROTEIN YCEI"/>
    <property type="match status" value="1"/>
</dbReference>
<feature type="domain" description="Lipid/polyisoprenoid-binding YceI-like" evidence="1">
    <location>
        <begin position="35"/>
        <end position="197"/>
    </location>
</feature>
<evidence type="ECO:0000313" key="3">
    <source>
        <dbReference type="Proteomes" id="UP001620597"/>
    </source>
</evidence>
<accession>A0ABW8NP65</accession>
<name>A0ABW8NP65_9GAMM</name>
<evidence type="ECO:0000313" key="2">
    <source>
        <dbReference type="EMBL" id="MFK4754345.1"/>
    </source>
</evidence>
<evidence type="ECO:0000259" key="1">
    <source>
        <dbReference type="SMART" id="SM00867"/>
    </source>
</evidence>
<dbReference type="InterPro" id="IPR036761">
    <property type="entry name" value="TTHA0802/YceI-like_sf"/>
</dbReference>
<dbReference type="Pfam" id="PF04264">
    <property type="entry name" value="YceI"/>
    <property type="match status" value="1"/>
</dbReference>
<keyword evidence="3" id="KW-1185">Reference proteome</keyword>
<dbReference type="InterPro" id="IPR007372">
    <property type="entry name" value="Lipid/polyisoprenoid-bd_YceI"/>
</dbReference>
<gene>
    <name evidence="2" type="ORF">WG929_18215</name>
</gene>
<dbReference type="SMART" id="SM00867">
    <property type="entry name" value="YceI"/>
    <property type="match status" value="1"/>
</dbReference>
<dbReference type="Proteomes" id="UP001620597">
    <property type="component" value="Unassembled WGS sequence"/>
</dbReference>
<sequence length="199" mass="22156">MLRSTISSGWRSALQKLSFVLIGFFGFSTHLFASDYIIDPTHSFVEFRVQHLGYSWLYGRFNTLQGSFSYDSNKLEQSYIKVEIAADSIDTNHAERDKHLRSDDFLDVARFPKAVFTAASYEGDASEGTIMGNLTLHGVTRQVVIEVSKVGEGKDPWGGYRAGFWGRLILTPGEFGIDYDLGSASASLEMELSIEGTKN</sequence>
<dbReference type="EMBL" id="JBBKTX010000028">
    <property type="protein sequence ID" value="MFK4754345.1"/>
    <property type="molecule type" value="Genomic_DNA"/>
</dbReference>